<dbReference type="Proteomes" id="UP001152562">
    <property type="component" value="Unassembled WGS sequence"/>
</dbReference>
<dbReference type="InterPro" id="IPR031481">
    <property type="entry name" value="Glyco_tran_10_N"/>
</dbReference>
<evidence type="ECO:0000256" key="10">
    <source>
        <dbReference type="ARBA" id="ARBA00023136"/>
    </source>
</evidence>
<evidence type="ECO:0000256" key="8">
    <source>
        <dbReference type="ARBA" id="ARBA00022989"/>
    </source>
</evidence>
<dbReference type="Gene3D" id="3.40.50.11660">
    <property type="entry name" value="Glycosyl transferase family 10, C-terminal domain"/>
    <property type="match status" value="1"/>
</dbReference>
<evidence type="ECO:0000259" key="13">
    <source>
        <dbReference type="Pfam" id="PF00852"/>
    </source>
</evidence>
<dbReference type="InterPro" id="IPR001503">
    <property type="entry name" value="Glyco_trans_10"/>
</dbReference>
<keyword evidence="5 12" id="KW-0808">Transferase</keyword>
<comment type="caution">
    <text evidence="15">The sequence shown here is derived from an EMBL/GenBank/DDBJ whole genome shotgun (WGS) entry which is preliminary data.</text>
</comment>
<evidence type="ECO:0000256" key="11">
    <source>
        <dbReference type="ARBA" id="ARBA00023180"/>
    </source>
</evidence>
<evidence type="ECO:0000256" key="3">
    <source>
        <dbReference type="ARBA" id="ARBA00008919"/>
    </source>
</evidence>
<keyword evidence="16" id="KW-1185">Reference proteome</keyword>
<keyword evidence="9 12" id="KW-0333">Golgi apparatus</keyword>
<organism evidence="15 16">
    <name type="scientific">Pieris brassicae</name>
    <name type="common">White butterfly</name>
    <name type="synonym">Large white butterfly</name>
    <dbReference type="NCBI Taxonomy" id="7116"/>
    <lineage>
        <taxon>Eukaryota</taxon>
        <taxon>Metazoa</taxon>
        <taxon>Ecdysozoa</taxon>
        <taxon>Arthropoda</taxon>
        <taxon>Hexapoda</taxon>
        <taxon>Insecta</taxon>
        <taxon>Pterygota</taxon>
        <taxon>Neoptera</taxon>
        <taxon>Endopterygota</taxon>
        <taxon>Lepidoptera</taxon>
        <taxon>Glossata</taxon>
        <taxon>Ditrysia</taxon>
        <taxon>Papilionoidea</taxon>
        <taxon>Pieridae</taxon>
        <taxon>Pierinae</taxon>
        <taxon>Pieris</taxon>
    </lineage>
</organism>
<dbReference type="GO" id="GO:0008417">
    <property type="term" value="F:fucosyltransferase activity"/>
    <property type="evidence" value="ECO:0007669"/>
    <property type="project" value="InterPro"/>
</dbReference>
<keyword evidence="4 12" id="KW-0328">Glycosyltransferase</keyword>
<dbReference type="EMBL" id="CALOZG010000087">
    <property type="protein sequence ID" value="CAH4038396.1"/>
    <property type="molecule type" value="Genomic_DNA"/>
</dbReference>
<keyword evidence="10 12" id="KW-0472">Membrane</keyword>
<evidence type="ECO:0000256" key="12">
    <source>
        <dbReference type="RuleBase" id="RU003832"/>
    </source>
</evidence>
<evidence type="ECO:0000256" key="7">
    <source>
        <dbReference type="ARBA" id="ARBA00022968"/>
    </source>
</evidence>
<comment type="similarity">
    <text evidence="3 12">Belongs to the glycosyltransferase 10 family.</text>
</comment>
<feature type="transmembrane region" description="Helical" evidence="12">
    <location>
        <begin position="12"/>
        <end position="33"/>
    </location>
</feature>
<dbReference type="Pfam" id="PF00852">
    <property type="entry name" value="Glyco_transf_10"/>
    <property type="match status" value="1"/>
</dbReference>
<protein>
    <recommendedName>
        <fullName evidence="12">Fucosyltransferase</fullName>
        <ecNumber evidence="12">2.4.1.-</ecNumber>
    </recommendedName>
</protein>
<evidence type="ECO:0000313" key="16">
    <source>
        <dbReference type="Proteomes" id="UP001152562"/>
    </source>
</evidence>
<feature type="domain" description="Fucosyltransferase C-terminal" evidence="13">
    <location>
        <begin position="217"/>
        <end position="391"/>
    </location>
</feature>
<accession>A0A9P0XGX7</accession>
<sequence length="412" mass="48184">MPALTSRTFLKYISRNLYCTLTSLLVLVIYYGINTYNLSPYKTNEWKVEVSTSVVKIKSDAIPELNYILLWGDPEQAPFCHFGEGRSVFEENNCSCTNCYVTSDRNHLQDYTQFKAVIFYGPSLDDLVSRNQLPRRRSPHQLYIYLNLESAANYPVCTERWNGYFNLTWTYRLDSDLVWRYYEFHNESGYDVAPRASVYWQENKANYRNEDLAEVVRGKRKAAAWFVSNCDTTSMREDLGGQIRQNLRNYDFDIDIYGDCGSLLCPVSAMDICLMKLEREYYFYIAFENALSDDYVTEKVVHALNHRTVPIVFGGANYSRFLPPGSYLDAREMGARRTAQRIAELIRRPNEYIQLFNWRNYYRVRAIAPGIQACHLCAAINKRPVPRNTTIQFRRWWTPLTSCRDVIIANLH</sequence>
<comment type="subcellular location">
    <subcellularLocation>
        <location evidence="1 12">Golgi apparatus</location>
        <location evidence="1 12">Golgi stack membrane</location>
        <topology evidence="1 12">Single-pass type II membrane protein</topology>
    </subcellularLocation>
</comment>
<keyword evidence="11" id="KW-0325">Glycoprotein</keyword>
<dbReference type="Pfam" id="PF17039">
    <property type="entry name" value="Glyco_tran_10_N"/>
    <property type="match status" value="1"/>
</dbReference>
<gene>
    <name evidence="15" type="ORF">PIBRA_LOCUS13959</name>
</gene>
<dbReference type="InterPro" id="IPR038577">
    <property type="entry name" value="GT10-like_C_sf"/>
</dbReference>
<evidence type="ECO:0000256" key="4">
    <source>
        <dbReference type="ARBA" id="ARBA00022676"/>
    </source>
</evidence>
<comment type="pathway">
    <text evidence="2">Protein modification; protein glycosylation.</text>
</comment>
<evidence type="ECO:0000256" key="9">
    <source>
        <dbReference type="ARBA" id="ARBA00023034"/>
    </source>
</evidence>
<dbReference type="SUPFAM" id="SSF53756">
    <property type="entry name" value="UDP-Glycosyltransferase/glycogen phosphorylase"/>
    <property type="match status" value="1"/>
</dbReference>
<evidence type="ECO:0000256" key="5">
    <source>
        <dbReference type="ARBA" id="ARBA00022679"/>
    </source>
</evidence>
<dbReference type="PANTHER" id="PTHR48438">
    <property type="entry name" value="ALPHA-(1,3)-FUCOSYLTRANSFERASE C-RELATED"/>
    <property type="match status" value="1"/>
</dbReference>
<dbReference type="PANTHER" id="PTHR48438:SF1">
    <property type="entry name" value="ALPHA-(1,3)-FUCOSYLTRANSFERASE C-RELATED"/>
    <property type="match status" value="1"/>
</dbReference>
<dbReference type="EC" id="2.4.1.-" evidence="12"/>
<evidence type="ECO:0000259" key="14">
    <source>
        <dbReference type="Pfam" id="PF17039"/>
    </source>
</evidence>
<feature type="domain" description="Fucosyltransferase N-terminal" evidence="14">
    <location>
        <begin position="66"/>
        <end position="181"/>
    </location>
</feature>
<dbReference type="GO" id="GO:0032580">
    <property type="term" value="C:Golgi cisterna membrane"/>
    <property type="evidence" value="ECO:0007669"/>
    <property type="project" value="UniProtKB-SubCell"/>
</dbReference>
<name>A0A9P0XGX7_PIEBR</name>
<dbReference type="AlphaFoldDB" id="A0A9P0XGX7"/>
<reference evidence="15" key="1">
    <citation type="submission" date="2022-05" db="EMBL/GenBank/DDBJ databases">
        <authorList>
            <person name="Okamura Y."/>
        </authorList>
    </citation>
    <scope>NUCLEOTIDE SEQUENCE</scope>
</reference>
<evidence type="ECO:0000256" key="6">
    <source>
        <dbReference type="ARBA" id="ARBA00022692"/>
    </source>
</evidence>
<keyword evidence="8 12" id="KW-1133">Transmembrane helix</keyword>
<evidence type="ECO:0000256" key="1">
    <source>
        <dbReference type="ARBA" id="ARBA00004447"/>
    </source>
</evidence>
<keyword evidence="7" id="KW-0735">Signal-anchor</keyword>
<evidence type="ECO:0000256" key="2">
    <source>
        <dbReference type="ARBA" id="ARBA00004922"/>
    </source>
</evidence>
<dbReference type="InterPro" id="IPR055270">
    <property type="entry name" value="Glyco_tran_10_C"/>
</dbReference>
<proteinExistence type="inferred from homology"/>
<evidence type="ECO:0000313" key="15">
    <source>
        <dbReference type="EMBL" id="CAH4038396.1"/>
    </source>
</evidence>
<keyword evidence="6 12" id="KW-0812">Transmembrane</keyword>